<sequence>MSAARSRLGWQFAAAAVLTPPGFVALGDAVTPGPGQLPSALVVAAALVAAGGAWYGFAVRRTRRTPAWWALGAAALLLVGAALAGDFGVGRVVVLVMLLVGAGLTLYAARPALPPATGGRI</sequence>
<organism evidence="2 3">
    <name type="scientific">Tessaracoccus defluvii</name>
    <dbReference type="NCBI Taxonomy" id="1285901"/>
    <lineage>
        <taxon>Bacteria</taxon>
        <taxon>Bacillati</taxon>
        <taxon>Actinomycetota</taxon>
        <taxon>Actinomycetes</taxon>
        <taxon>Propionibacteriales</taxon>
        <taxon>Propionibacteriaceae</taxon>
        <taxon>Tessaracoccus</taxon>
    </lineage>
</organism>
<reference evidence="2 3" key="1">
    <citation type="submission" date="2020-08" db="EMBL/GenBank/DDBJ databases">
        <title>Genome sequence of Tessaracoccus defluvii JCM 17540T.</title>
        <authorList>
            <person name="Hyun D.-W."/>
            <person name="Bae J.-W."/>
        </authorList>
    </citation>
    <scope>NUCLEOTIDE SEQUENCE [LARGE SCALE GENOMIC DNA]</scope>
    <source>
        <strain evidence="2 3">JCM 17540</strain>
    </source>
</reference>
<dbReference type="EMBL" id="CP060789">
    <property type="protein sequence ID" value="QNP56522.1"/>
    <property type="molecule type" value="Genomic_DNA"/>
</dbReference>
<feature type="transmembrane region" description="Helical" evidence="1">
    <location>
        <begin position="37"/>
        <end position="55"/>
    </location>
</feature>
<keyword evidence="1" id="KW-0812">Transmembrane</keyword>
<dbReference type="Proteomes" id="UP000516117">
    <property type="component" value="Chromosome"/>
</dbReference>
<feature type="transmembrane region" description="Helical" evidence="1">
    <location>
        <begin position="91"/>
        <end position="109"/>
    </location>
</feature>
<evidence type="ECO:0000313" key="2">
    <source>
        <dbReference type="EMBL" id="QNP56522.1"/>
    </source>
</evidence>
<name>A0A7H0H7K6_9ACTN</name>
<feature type="transmembrane region" description="Helical" evidence="1">
    <location>
        <begin position="67"/>
        <end position="85"/>
    </location>
</feature>
<evidence type="ECO:0000256" key="1">
    <source>
        <dbReference type="SAM" id="Phobius"/>
    </source>
</evidence>
<accession>A0A7H0H7K6</accession>
<proteinExistence type="predicted"/>
<dbReference type="AlphaFoldDB" id="A0A7H0H7K6"/>
<keyword evidence="3" id="KW-1185">Reference proteome</keyword>
<dbReference type="KEGG" id="tdf:H9L22_03610"/>
<dbReference type="RefSeq" id="WP_187721627.1">
    <property type="nucleotide sequence ID" value="NZ_BAABBL010000015.1"/>
</dbReference>
<evidence type="ECO:0000313" key="3">
    <source>
        <dbReference type="Proteomes" id="UP000516117"/>
    </source>
</evidence>
<gene>
    <name evidence="2" type="ORF">H9L22_03610</name>
</gene>
<keyword evidence="1" id="KW-1133">Transmembrane helix</keyword>
<protein>
    <submittedName>
        <fullName evidence="2">Uncharacterized protein</fullName>
    </submittedName>
</protein>
<keyword evidence="1" id="KW-0472">Membrane</keyword>